<keyword evidence="2" id="KW-1185">Reference proteome</keyword>
<evidence type="ECO:0000313" key="2">
    <source>
        <dbReference type="Proteomes" id="UP000053424"/>
    </source>
</evidence>
<gene>
    <name evidence="1" type="ORF">M413DRAFT_396882</name>
</gene>
<proteinExistence type="predicted"/>
<dbReference type="EMBL" id="KN831776">
    <property type="protein sequence ID" value="KIM43138.1"/>
    <property type="molecule type" value="Genomic_DNA"/>
</dbReference>
<protein>
    <submittedName>
        <fullName evidence="1">Uncharacterized protein</fullName>
    </submittedName>
</protein>
<dbReference type="Proteomes" id="UP000053424">
    <property type="component" value="Unassembled WGS sequence"/>
</dbReference>
<sequence length="81" mass="9311">MLTAVYPSPFLINFLLSLQDSDPSHPIRRHQYKTLQSLDWNKIRKPISAQTSLDRDVWFSALCFTGLLLESLLNLGIKVHT</sequence>
<dbReference type="AlphaFoldDB" id="A0A0C2XZX9"/>
<organism evidence="1 2">
    <name type="scientific">Hebeloma cylindrosporum</name>
    <dbReference type="NCBI Taxonomy" id="76867"/>
    <lineage>
        <taxon>Eukaryota</taxon>
        <taxon>Fungi</taxon>
        <taxon>Dikarya</taxon>
        <taxon>Basidiomycota</taxon>
        <taxon>Agaricomycotina</taxon>
        <taxon>Agaricomycetes</taxon>
        <taxon>Agaricomycetidae</taxon>
        <taxon>Agaricales</taxon>
        <taxon>Agaricineae</taxon>
        <taxon>Hymenogastraceae</taxon>
        <taxon>Hebeloma</taxon>
    </lineage>
</organism>
<reference evidence="1 2" key="1">
    <citation type="submission" date="2014-04" db="EMBL/GenBank/DDBJ databases">
        <authorList>
            <consortium name="DOE Joint Genome Institute"/>
            <person name="Kuo A."/>
            <person name="Gay G."/>
            <person name="Dore J."/>
            <person name="Kohler A."/>
            <person name="Nagy L.G."/>
            <person name="Floudas D."/>
            <person name="Copeland A."/>
            <person name="Barry K.W."/>
            <person name="Cichocki N."/>
            <person name="Veneault-Fourrey C."/>
            <person name="LaButti K."/>
            <person name="Lindquist E.A."/>
            <person name="Lipzen A."/>
            <person name="Lundell T."/>
            <person name="Morin E."/>
            <person name="Murat C."/>
            <person name="Sun H."/>
            <person name="Tunlid A."/>
            <person name="Henrissat B."/>
            <person name="Grigoriev I.V."/>
            <person name="Hibbett D.S."/>
            <person name="Martin F."/>
            <person name="Nordberg H.P."/>
            <person name="Cantor M.N."/>
            <person name="Hua S.X."/>
        </authorList>
    </citation>
    <scope>NUCLEOTIDE SEQUENCE [LARGE SCALE GENOMIC DNA]</scope>
    <source>
        <strain evidence="2">h7</strain>
    </source>
</reference>
<evidence type="ECO:0000313" key="1">
    <source>
        <dbReference type="EMBL" id="KIM43138.1"/>
    </source>
</evidence>
<dbReference type="HOGENOM" id="CLU_2574157_0_0_1"/>
<name>A0A0C2XZX9_HEBCY</name>
<accession>A0A0C2XZX9</accession>
<reference evidence="2" key="2">
    <citation type="submission" date="2015-01" db="EMBL/GenBank/DDBJ databases">
        <title>Evolutionary Origins and Diversification of the Mycorrhizal Mutualists.</title>
        <authorList>
            <consortium name="DOE Joint Genome Institute"/>
            <consortium name="Mycorrhizal Genomics Consortium"/>
            <person name="Kohler A."/>
            <person name="Kuo A."/>
            <person name="Nagy L.G."/>
            <person name="Floudas D."/>
            <person name="Copeland A."/>
            <person name="Barry K.W."/>
            <person name="Cichocki N."/>
            <person name="Veneault-Fourrey C."/>
            <person name="LaButti K."/>
            <person name="Lindquist E.A."/>
            <person name="Lipzen A."/>
            <person name="Lundell T."/>
            <person name="Morin E."/>
            <person name="Murat C."/>
            <person name="Riley R."/>
            <person name="Ohm R."/>
            <person name="Sun H."/>
            <person name="Tunlid A."/>
            <person name="Henrissat B."/>
            <person name="Grigoriev I.V."/>
            <person name="Hibbett D.S."/>
            <person name="Martin F."/>
        </authorList>
    </citation>
    <scope>NUCLEOTIDE SEQUENCE [LARGE SCALE GENOMIC DNA]</scope>
    <source>
        <strain evidence="2">h7</strain>
    </source>
</reference>